<dbReference type="AlphaFoldDB" id="A0A4P9ZLP4"/>
<dbReference type="SMART" id="SM01117">
    <property type="entry name" value="Cyt-b5"/>
    <property type="match status" value="1"/>
</dbReference>
<evidence type="ECO:0000256" key="13">
    <source>
        <dbReference type="RuleBase" id="RU362121"/>
    </source>
</evidence>
<keyword evidence="3 13" id="KW-0349">Heme</keyword>
<dbReference type="GO" id="GO:0046872">
    <property type="term" value="F:metal ion binding"/>
    <property type="evidence" value="ECO:0007669"/>
    <property type="project" value="UniProtKB-UniRule"/>
</dbReference>
<dbReference type="InterPro" id="IPR001199">
    <property type="entry name" value="Cyt_B5-like_heme/steroid-bd"/>
</dbReference>
<reference evidence="16" key="1">
    <citation type="journal article" date="2018" name="Nat. Microbiol.">
        <title>Leveraging single-cell genomics to expand the fungal tree of life.</title>
        <authorList>
            <person name="Ahrendt S.R."/>
            <person name="Quandt C.A."/>
            <person name="Ciobanu D."/>
            <person name="Clum A."/>
            <person name="Salamov A."/>
            <person name="Andreopoulos B."/>
            <person name="Cheng J.F."/>
            <person name="Woyke T."/>
            <person name="Pelin A."/>
            <person name="Henrissat B."/>
            <person name="Reynolds N.K."/>
            <person name="Benny G.L."/>
            <person name="Smith M.E."/>
            <person name="James T.Y."/>
            <person name="Grigoriev I.V."/>
        </authorList>
    </citation>
    <scope>NUCLEOTIDE SEQUENCE [LARGE SCALE GENOMIC DNA]</scope>
    <source>
        <strain evidence="16">RSA 468</strain>
    </source>
</reference>
<keyword evidence="6" id="KW-0256">Endoplasmic reticulum</keyword>
<dbReference type="PANTHER" id="PTHR19359">
    <property type="entry name" value="CYTOCHROME B5"/>
    <property type="match status" value="1"/>
</dbReference>
<dbReference type="SUPFAM" id="SSF55856">
    <property type="entry name" value="Cytochrome b5-like heme/steroid binding domain"/>
    <property type="match status" value="1"/>
</dbReference>
<dbReference type="GO" id="GO:0005789">
    <property type="term" value="C:endoplasmic reticulum membrane"/>
    <property type="evidence" value="ECO:0007669"/>
    <property type="project" value="UniProtKB-SubCell"/>
</dbReference>
<dbReference type="OrthoDB" id="260519at2759"/>
<keyword evidence="16" id="KW-1185">Reference proteome</keyword>
<evidence type="ECO:0000256" key="5">
    <source>
        <dbReference type="ARBA" id="ARBA00022723"/>
    </source>
</evidence>
<evidence type="ECO:0000256" key="3">
    <source>
        <dbReference type="ARBA" id="ARBA00022617"/>
    </source>
</evidence>
<feature type="domain" description="Cytochrome b5 heme-binding" evidence="14">
    <location>
        <begin position="4"/>
        <end position="80"/>
    </location>
</feature>
<evidence type="ECO:0000256" key="12">
    <source>
        <dbReference type="ARBA" id="ARBA00038168"/>
    </source>
</evidence>
<keyword evidence="4" id="KW-0812">Transmembrane</keyword>
<keyword evidence="9 13" id="KW-0408">Iron</keyword>
<keyword evidence="8" id="KW-0249">Electron transport</keyword>
<evidence type="ECO:0000313" key="16">
    <source>
        <dbReference type="Proteomes" id="UP000268162"/>
    </source>
</evidence>
<comment type="subcellular location">
    <subcellularLocation>
        <location evidence="1">Endoplasmic reticulum membrane</location>
        <topology evidence="1">Single-pass membrane protein</topology>
        <orientation evidence="1">Cytoplasmic side</orientation>
    </subcellularLocation>
    <subcellularLocation>
        <location evidence="11">Microsome membrane</location>
        <topology evidence="11">Single-pass membrane protein</topology>
        <orientation evidence="11">Cytoplasmic side</orientation>
    </subcellularLocation>
</comment>
<evidence type="ECO:0000256" key="10">
    <source>
        <dbReference type="ARBA" id="ARBA00023136"/>
    </source>
</evidence>
<dbReference type="PROSITE" id="PS50255">
    <property type="entry name" value="CYTOCHROME_B5_2"/>
    <property type="match status" value="1"/>
</dbReference>
<sequence>MSDVKIYTADQVAAHNTKNDLWCVVEGKVYDVTKFVDEHPGGEEVLLEHAGLDCTDAFEDVGHSEDARDLLAQYYMGDLSGATEPAGPPKPTVKKSEIAPSAKSEGSSILQIALPVAVFVAYLAYKLYA</sequence>
<dbReference type="Pfam" id="PF00173">
    <property type="entry name" value="Cyt-b5"/>
    <property type="match status" value="1"/>
</dbReference>
<gene>
    <name evidence="15" type="ORF">BJ085DRAFT_16227</name>
</gene>
<evidence type="ECO:0000256" key="8">
    <source>
        <dbReference type="ARBA" id="ARBA00022982"/>
    </source>
</evidence>
<dbReference type="InterPro" id="IPR050668">
    <property type="entry name" value="Cytochrome_b5"/>
</dbReference>
<dbReference type="PRINTS" id="PR00363">
    <property type="entry name" value="CYTOCHROMEB5"/>
</dbReference>
<evidence type="ECO:0000256" key="6">
    <source>
        <dbReference type="ARBA" id="ARBA00022824"/>
    </source>
</evidence>
<evidence type="ECO:0000256" key="9">
    <source>
        <dbReference type="ARBA" id="ARBA00023004"/>
    </source>
</evidence>
<evidence type="ECO:0000313" key="15">
    <source>
        <dbReference type="EMBL" id="RKP34055.1"/>
    </source>
</evidence>
<dbReference type="PANTHER" id="PTHR19359:SF150">
    <property type="entry name" value="CYTOCHROME B5"/>
    <property type="match status" value="1"/>
</dbReference>
<evidence type="ECO:0000256" key="11">
    <source>
        <dbReference type="ARBA" id="ARBA00037877"/>
    </source>
</evidence>
<dbReference type="GO" id="GO:0020037">
    <property type="term" value="F:heme binding"/>
    <property type="evidence" value="ECO:0007669"/>
    <property type="project" value="UniProtKB-UniRule"/>
</dbReference>
<accession>A0A4P9ZLP4</accession>
<evidence type="ECO:0000256" key="7">
    <source>
        <dbReference type="ARBA" id="ARBA00022848"/>
    </source>
</evidence>
<dbReference type="InterPro" id="IPR018506">
    <property type="entry name" value="Cyt_B5_heme-BS"/>
</dbReference>
<evidence type="ECO:0000259" key="14">
    <source>
        <dbReference type="PROSITE" id="PS50255"/>
    </source>
</evidence>
<dbReference type="EMBL" id="ML003385">
    <property type="protein sequence ID" value="RKP34055.1"/>
    <property type="molecule type" value="Genomic_DNA"/>
</dbReference>
<evidence type="ECO:0000256" key="2">
    <source>
        <dbReference type="ARBA" id="ARBA00022448"/>
    </source>
</evidence>
<proteinExistence type="inferred from homology"/>
<dbReference type="Gene3D" id="3.10.120.10">
    <property type="entry name" value="Cytochrome b5-like heme/steroid binding domain"/>
    <property type="match status" value="1"/>
</dbReference>
<keyword evidence="10" id="KW-0472">Membrane</keyword>
<evidence type="ECO:0000256" key="4">
    <source>
        <dbReference type="ARBA" id="ARBA00022692"/>
    </source>
</evidence>
<keyword evidence="2" id="KW-0813">Transport</keyword>
<dbReference type="STRING" id="215637.A0A4P9ZLP4"/>
<evidence type="ECO:0000256" key="1">
    <source>
        <dbReference type="ARBA" id="ARBA00004131"/>
    </source>
</evidence>
<comment type="similarity">
    <text evidence="12 13">Belongs to the cytochrome b5 family.</text>
</comment>
<dbReference type="PROSITE" id="PS00191">
    <property type="entry name" value="CYTOCHROME_B5_1"/>
    <property type="match status" value="1"/>
</dbReference>
<dbReference type="InterPro" id="IPR036400">
    <property type="entry name" value="Cyt_B5-like_heme/steroid_sf"/>
</dbReference>
<organism evidence="15 16">
    <name type="scientific">Dimargaris cristalligena</name>
    <dbReference type="NCBI Taxonomy" id="215637"/>
    <lineage>
        <taxon>Eukaryota</taxon>
        <taxon>Fungi</taxon>
        <taxon>Fungi incertae sedis</taxon>
        <taxon>Zoopagomycota</taxon>
        <taxon>Kickxellomycotina</taxon>
        <taxon>Dimargaritomycetes</taxon>
        <taxon>Dimargaritales</taxon>
        <taxon>Dimargaritaceae</taxon>
        <taxon>Dimargaris</taxon>
    </lineage>
</organism>
<dbReference type="Proteomes" id="UP000268162">
    <property type="component" value="Unassembled WGS sequence"/>
</dbReference>
<dbReference type="FunFam" id="3.10.120.10:FF:000002">
    <property type="entry name" value="Cytochrome b5 type B"/>
    <property type="match status" value="1"/>
</dbReference>
<keyword evidence="5 13" id="KW-0479">Metal-binding</keyword>
<protein>
    <submittedName>
        <fullName evidence="15">Cytochrome b5</fullName>
    </submittedName>
</protein>
<name>A0A4P9ZLP4_9FUNG</name>
<keyword evidence="7" id="KW-0492">Microsome</keyword>